<sequence length="154" mass="18338">LKGLEVDLASTEKFIKDFIQLDKFDLILFEYLQSYETVAFLKNILNCWKKSINSFPILGLAHFDPSFFTYGNLDPLMNFLKEYNIYFEFNSNYPSFYSRKYELFFGKLKEYQIPVAIGCDSHRISNLIDIEEPFEMIKYYNLEKNFLPTLSAKY</sequence>
<evidence type="ECO:0000313" key="1">
    <source>
        <dbReference type="EMBL" id="GAH22445.1"/>
    </source>
</evidence>
<proteinExistence type="predicted"/>
<dbReference type="AlphaFoldDB" id="X1EQ34"/>
<protein>
    <recommendedName>
        <fullName evidence="2">Histidinol-phosphatase</fullName>
    </recommendedName>
</protein>
<evidence type="ECO:0008006" key="2">
    <source>
        <dbReference type="Google" id="ProtNLM"/>
    </source>
</evidence>
<accession>X1EQ34</accession>
<dbReference type="Gene3D" id="3.20.20.140">
    <property type="entry name" value="Metal-dependent hydrolases"/>
    <property type="match status" value="1"/>
</dbReference>
<dbReference type="InterPro" id="IPR016195">
    <property type="entry name" value="Pol/histidinol_Pase-like"/>
</dbReference>
<reference evidence="1" key="1">
    <citation type="journal article" date="2014" name="Front. Microbiol.">
        <title>High frequency of phylogenetically diverse reductive dehalogenase-homologous genes in deep subseafloor sedimentary metagenomes.</title>
        <authorList>
            <person name="Kawai M."/>
            <person name="Futagami T."/>
            <person name="Toyoda A."/>
            <person name="Takaki Y."/>
            <person name="Nishi S."/>
            <person name="Hori S."/>
            <person name="Arai W."/>
            <person name="Tsubouchi T."/>
            <person name="Morono Y."/>
            <person name="Uchiyama I."/>
            <person name="Ito T."/>
            <person name="Fujiyama A."/>
            <person name="Inagaki F."/>
            <person name="Takami H."/>
        </authorList>
    </citation>
    <scope>NUCLEOTIDE SEQUENCE</scope>
    <source>
        <strain evidence="1">Expedition CK06-06</strain>
    </source>
</reference>
<comment type="caution">
    <text evidence="1">The sequence shown here is derived from an EMBL/GenBank/DDBJ whole genome shotgun (WGS) entry which is preliminary data.</text>
</comment>
<dbReference type="SUPFAM" id="SSF89550">
    <property type="entry name" value="PHP domain-like"/>
    <property type="match status" value="1"/>
</dbReference>
<gene>
    <name evidence="1" type="ORF">S03H2_07229</name>
</gene>
<organism evidence="1">
    <name type="scientific">marine sediment metagenome</name>
    <dbReference type="NCBI Taxonomy" id="412755"/>
    <lineage>
        <taxon>unclassified sequences</taxon>
        <taxon>metagenomes</taxon>
        <taxon>ecological metagenomes</taxon>
    </lineage>
</organism>
<feature type="non-terminal residue" evidence="1">
    <location>
        <position position="1"/>
    </location>
</feature>
<name>X1EQ34_9ZZZZ</name>
<dbReference type="EMBL" id="BARU01003300">
    <property type="protein sequence ID" value="GAH22445.1"/>
    <property type="molecule type" value="Genomic_DNA"/>
</dbReference>